<feature type="compositionally biased region" description="Basic and acidic residues" evidence="1">
    <location>
        <begin position="9"/>
        <end position="21"/>
    </location>
</feature>
<dbReference type="AlphaFoldDB" id="A0LFQ1"/>
<sequence>MATASARNGTEERRTPFERLSRRNARPVFFTSSTHAAGVLFMTPPAPLSRKDRRGPFFSVGSVSAPSGEGAILPPLPAATARFPGCAIPRGRVAPRGVNLRAAHADYEKKEPTGKPAGEKTFVKRPSDARECFESSGFRILRGTNAGNHVQHAPWEDATTVGSGSGRSSSLPQKPGESAAAAGAGNDLQLS</sequence>
<feature type="region of interest" description="Disordered" evidence="1">
    <location>
        <begin position="1"/>
        <end position="26"/>
    </location>
</feature>
<evidence type="ECO:0000313" key="3">
    <source>
        <dbReference type="Proteomes" id="UP000001784"/>
    </source>
</evidence>
<dbReference type="EMBL" id="CP000478">
    <property type="protein sequence ID" value="ABK16253.1"/>
    <property type="molecule type" value="Genomic_DNA"/>
</dbReference>
<protein>
    <submittedName>
        <fullName evidence="2">Uncharacterized protein</fullName>
    </submittedName>
</protein>
<dbReference type="HOGENOM" id="CLU_1420808_0_0_7"/>
<reference evidence="2 3" key="1">
    <citation type="submission" date="2006-10" db="EMBL/GenBank/DDBJ databases">
        <title>Complete sequence of Syntrophobacter fumaroxidans MPOB.</title>
        <authorList>
            <consortium name="US DOE Joint Genome Institute"/>
            <person name="Copeland A."/>
            <person name="Lucas S."/>
            <person name="Lapidus A."/>
            <person name="Barry K."/>
            <person name="Detter J.C."/>
            <person name="Glavina del Rio T."/>
            <person name="Hammon N."/>
            <person name="Israni S."/>
            <person name="Pitluck S."/>
            <person name="Goltsman E.G."/>
            <person name="Martinez M."/>
            <person name="Schmutz J."/>
            <person name="Larimer F."/>
            <person name="Land M."/>
            <person name="Hauser L."/>
            <person name="Kyrpides N."/>
            <person name="Kim E."/>
            <person name="Boone D.R."/>
            <person name="Brockman F."/>
            <person name="Culley D."/>
            <person name="Ferry J."/>
            <person name="Gunsalus R."/>
            <person name="McInerney M.J."/>
            <person name="Morrison M."/>
            <person name="Plugge C."/>
            <person name="Rohlin L."/>
            <person name="Scholten J."/>
            <person name="Sieber J."/>
            <person name="Stams A.J.M."/>
            <person name="Worm P."/>
            <person name="Henstra A.M."/>
            <person name="Richardson P."/>
        </authorList>
    </citation>
    <scope>NUCLEOTIDE SEQUENCE [LARGE SCALE GENOMIC DNA]</scope>
    <source>
        <strain evidence="3">DSM 10017 / MPOB</strain>
    </source>
</reference>
<feature type="region of interest" description="Disordered" evidence="1">
    <location>
        <begin position="144"/>
        <end position="191"/>
    </location>
</feature>
<organism evidence="2 3">
    <name type="scientific">Syntrophobacter fumaroxidans (strain DSM 10017 / MPOB)</name>
    <dbReference type="NCBI Taxonomy" id="335543"/>
    <lineage>
        <taxon>Bacteria</taxon>
        <taxon>Pseudomonadati</taxon>
        <taxon>Thermodesulfobacteriota</taxon>
        <taxon>Syntrophobacteria</taxon>
        <taxon>Syntrophobacterales</taxon>
        <taxon>Syntrophobacteraceae</taxon>
        <taxon>Syntrophobacter</taxon>
    </lineage>
</organism>
<evidence type="ECO:0000313" key="2">
    <source>
        <dbReference type="EMBL" id="ABK16253.1"/>
    </source>
</evidence>
<keyword evidence="3" id="KW-1185">Reference proteome</keyword>
<proteinExistence type="predicted"/>
<dbReference type="KEGG" id="sfu:Sfum_0554"/>
<dbReference type="InParanoid" id="A0LFQ1"/>
<dbReference type="STRING" id="335543.Sfum_0554"/>
<evidence type="ECO:0000256" key="1">
    <source>
        <dbReference type="SAM" id="MobiDB-lite"/>
    </source>
</evidence>
<name>A0LFQ1_SYNFM</name>
<dbReference type="Proteomes" id="UP000001784">
    <property type="component" value="Chromosome"/>
</dbReference>
<gene>
    <name evidence="2" type="ordered locus">Sfum_0554</name>
</gene>
<accession>A0LFQ1</accession>